<dbReference type="AlphaFoldDB" id="H0EJ93"/>
<reference evidence="2 3" key="1">
    <citation type="journal article" date="2012" name="Eukaryot. Cell">
        <title>Genome sequence of the fungus Glarea lozoyensis: the first genome sequence of a species from the Helotiaceae family.</title>
        <authorList>
            <person name="Youssar L."/>
            <person name="Gruening B.A."/>
            <person name="Erxleben A."/>
            <person name="Guenther S."/>
            <person name="Huettel W."/>
        </authorList>
    </citation>
    <scope>NUCLEOTIDE SEQUENCE [LARGE SCALE GENOMIC DNA]</scope>
    <source>
        <strain evidence="3">ATCC 74030 / MF5533</strain>
    </source>
</reference>
<dbReference type="PANTHER" id="PTHR24148:SF82">
    <property type="entry name" value="HETEROKARYON INCOMPATIBILITY DOMAIN-CONTAINING PROTEIN"/>
    <property type="match status" value="1"/>
</dbReference>
<dbReference type="PANTHER" id="PTHR24148">
    <property type="entry name" value="ANKYRIN REPEAT DOMAIN-CONTAINING PROTEIN 39 HOMOLOG-RELATED"/>
    <property type="match status" value="1"/>
</dbReference>
<dbReference type="InParanoid" id="H0EJ93"/>
<dbReference type="OrthoDB" id="5571888at2759"/>
<dbReference type="Pfam" id="PF26639">
    <property type="entry name" value="Het-6_barrel"/>
    <property type="match status" value="1"/>
</dbReference>
<dbReference type="InterPro" id="IPR052895">
    <property type="entry name" value="HetReg/Transcr_Mod"/>
</dbReference>
<sequence length="479" mass="53115">MDETLESSDKIRLLRVLPALSTKEPIICELQWHAVANPPKYRAISYSWGNPAFVYEISVDEKPVKITRSAQDVLQNIRSSWKTEAVWIDAICIDQSSNEDKAQQIPLMPLIYQNAAEVIVWLGPSKRAIPKEAARALKIMLSKQWFERCWVVQEVVAAKKTRVTVHTISRDPALLSMLSERIGYSGLEQATALRNANVVRRFSFLRSEKEPLSDYQAQNQVLYHNLESFNSTAPIPGEKPPKVIALEKAINNKDQLSLMLPNATLNTIPKITFLENDILLLHGRILGPITAVGTIFPRYTPETWILTLHRLADWSALARTHYTPSSPAAQTAIWQTFLTLLIQNRSSTVPLDFTFTNPFTSPDPAMLAPFAQFQLDVILAAGVKASNEEADKAFRAFCEVASMGCTGRCFAVVGACVMGLVGEGVRVGDLVVVVDGCRVPLVLRWVADGLWELVGPAYVQGFMGGEGMGGGFVEMDFRV</sequence>
<dbReference type="HOGENOM" id="CLU_569917_0_0_1"/>
<evidence type="ECO:0000313" key="2">
    <source>
        <dbReference type="EMBL" id="EHL01417.1"/>
    </source>
</evidence>
<feature type="domain" description="Heterokaryon incompatibility" evidence="1">
    <location>
        <begin position="41"/>
        <end position="129"/>
    </location>
</feature>
<dbReference type="Pfam" id="PF06985">
    <property type="entry name" value="HET"/>
    <property type="match status" value="1"/>
</dbReference>
<accession>H0EJ93</accession>
<evidence type="ECO:0000259" key="1">
    <source>
        <dbReference type="Pfam" id="PF06985"/>
    </source>
</evidence>
<gene>
    <name evidence="2" type="ORF">M7I_2631</name>
</gene>
<keyword evidence="3" id="KW-1185">Reference proteome</keyword>
<proteinExistence type="predicted"/>
<protein>
    <submittedName>
        <fullName evidence="2">Putative Heterokaryon incompatibility protein 6, OR allele</fullName>
    </submittedName>
</protein>
<dbReference type="Proteomes" id="UP000005446">
    <property type="component" value="Unassembled WGS sequence"/>
</dbReference>
<evidence type="ECO:0000313" key="3">
    <source>
        <dbReference type="Proteomes" id="UP000005446"/>
    </source>
</evidence>
<organism evidence="2 3">
    <name type="scientific">Glarea lozoyensis (strain ATCC 74030 / MF5533)</name>
    <dbReference type="NCBI Taxonomy" id="1104152"/>
    <lineage>
        <taxon>Eukaryota</taxon>
        <taxon>Fungi</taxon>
        <taxon>Dikarya</taxon>
        <taxon>Ascomycota</taxon>
        <taxon>Pezizomycotina</taxon>
        <taxon>Leotiomycetes</taxon>
        <taxon>Helotiales</taxon>
        <taxon>Helotiaceae</taxon>
        <taxon>Glarea</taxon>
    </lineage>
</organism>
<name>H0EJ93_GLAL7</name>
<dbReference type="InterPro" id="IPR010730">
    <property type="entry name" value="HET"/>
</dbReference>
<dbReference type="EMBL" id="AGUE01000054">
    <property type="protein sequence ID" value="EHL01417.1"/>
    <property type="molecule type" value="Genomic_DNA"/>
</dbReference>
<comment type="caution">
    <text evidence="2">The sequence shown here is derived from an EMBL/GenBank/DDBJ whole genome shotgun (WGS) entry which is preliminary data.</text>
</comment>